<comment type="similarity">
    <text evidence="1">Belongs to the short-chain dehydrogenases/reductases (SDR) family.</text>
</comment>
<protein>
    <recommendedName>
        <fullName evidence="4">Dehydrogenase</fullName>
    </recommendedName>
</protein>
<dbReference type="PRINTS" id="PR00080">
    <property type="entry name" value="SDRFAMILY"/>
</dbReference>
<evidence type="ECO:0000313" key="3">
    <source>
        <dbReference type="Proteomes" id="UP001328107"/>
    </source>
</evidence>
<dbReference type="Gene3D" id="3.40.50.720">
    <property type="entry name" value="NAD(P)-binding Rossmann-like Domain"/>
    <property type="match status" value="1"/>
</dbReference>
<accession>A0AAN5I0N7</accession>
<evidence type="ECO:0000313" key="2">
    <source>
        <dbReference type="EMBL" id="GMR47592.1"/>
    </source>
</evidence>
<dbReference type="PRINTS" id="PR00081">
    <property type="entry name" value="GDHRDH"/>
</dbReference>
<organism evidence="2 3">
    <name type="scientific">Pristionchus mayeri</name>
    <dbReference type="NCBI Taxonomy" id="1317129"/>
    <lineage>
        <taxon>Eukaryota</taxon>
        <taxon>Metazoa</taxon>
        <taxon>Ecdysozoa</taxon>
        <taxon>Nematoda</taxon>
        <taxon>Chromadorea</taxon>
        <taxon>Rhabditida</taxon>
        <taxon>Rhabditina</taxon>
        <taxon>Diplogasteromorpha</taxon>
        <taxon>Diplogasteroidea</taxon>
        <taxon>Neodiplogasteridae</taxon>
        <taxon>Pristionchus</taxon>
    </lineage>
</organism>
<feature type="non-terminal residue" evidence="2">
    <location>
        <position position="1"/>
    </location>
</feature>
<name>A0AAN5I0N7_9BILA</name>
<dbReference type="PANTHER" id="PTHR43544:SF35">
    <property type="entry name" value="C-FACTOR-RELATED"/>
    <property type="match status" value="1"/>
</dbReference>
<dbReference type="InterPro" id="IPR036291">
    <property type="entry name" value="NAD(P)-bd_dom_sf"/>
</dbReference>
<proteinExistence type="inferred from homology"/>
<reference evidence="3" key="1">
    <citation type="submission" date="2022-10" db="EMBL/GenBank/DDBJ databases">
        <title>Genome assembly of Pristionchus species.</title>
        <authorList>
            <person name="Yoshida K."/>
            <person name="Sommer R.J."/>
        </authorList>
    </citation>
    <scope>NUCLEOTIDE SEQUENCE [LARGE SCALE GENOMIC DNA]</scope>
    <source>
        <strain evidence="3">RS5460</strain>
    </source>
</reference>
<dbReference type="Proteomes" id="UP001328107">
    <property type="component" value="Unassembled WGS sequence"/>
</dbReference>
<sequence>STILPPLVITGSGGGGGSSYSSSFSPHSFSFSLTMVNVLITGSNRGIGLALVKEFLKDQRVKNVFATHRDTADIKSLNHIKDKRLKVITMDILYDDEIMKVVQQVSDIVGDDGLNVLINNAAVMYDYDLAGNCLRKLMCTQMEVNAASHVVVTQYFLPLVRRAAKNPGGRAMIINLADSLGSIELCDGATARNAALYRMSKAAFNMFTRALGIDLVKEKITMVGLTPGRTKTEIGGNKAEFSPEATAMPIVDAVLNKITVEHASLFLDRHLNPIKF</sequence>
<dbReference type="EMBL" id="BTRK01000004">
    <property type="protein sequence ID" value="GMR47592.1"/>
    <property type="molecule type" value="Genomic_DNA"/>
</dbReference>
<dbReference type="GO" id="GO:0016491">
    <property type="term" value="F:oxidoreductase activity"/>
    <property type="evidence" value="ECO:0007669"/>
    <property type="project" value="TreeGrafter"/>
</dbReference>
<dbReference type="SUPFAM" id="SSF51735">
    <property type="entry name" value="NAD(P)-binding Rossmann-fold domains"/>
    <property type="match status" value="1"/>
</dbReference>
<evidence type="ECO:0000256" key="1">
    <source>
        <dbReference type="RuleBase" id="RU000363"/>
    </source>
</evidence>
<dbReference type="InterPro" id="IPR002347">
    <property type="entry name" value="SDR_fam"/>
</dbReference>
<dbReference type="GO" id="GO:0005737">
    <property type="term" value="C:cytoplasm"/>
    <property type="evidence" value="ECO:0007669"/>
    <property type="project" value="TreeGrafter"/>
</dbReference>
<gene>
    <name evidence="2" type="ORF">PMAYCL1PPCAC_17787</name>
</gene>
<dbReference type="AlphaFoldDB" id="A0AAN5I0N7"/>
<dbReference type="Pfam" id="PF00106">
    <property type="entry name" value="adh_short"/>
    <property type="match status" value="1"/>
</dbReference>
<evidence type="ECO:0008006" key="4">
    <source>
        <dbReference type="Google" id="ProtNLM"/>
    </source>
</evidence>
<dbReference type="InterPro" id="IPR051468">
    <property type="entry name" value="Fungal_SecMetab_SDRs"/>
</dbReference>
<dbReference type="PANTHER" id="PTHR43544">
    <property type="entry name" value="SHORT-CHAIN DEHYDROGENASE/REDUCTASE"/>
    <property type="match status" value="1"/>
</dbReference>
<comment type="caution">
    <text evidence="2">The sequence shown here is derived from an EMBL/GenBank/DDBJ whole genome shotgun (WGS) entry which is preliminary data.</text>
</comment>
<keyword evidence="3" id="KW-1185">Reference proteome</keyword>